<evidence type="ECO:0000256" key="1">
    <source>
        <dbReference type="ARBA" id="ARBA00004651"/>
    </source>
</evidence>
<keyword evidence="4 7" id="KW-0812">Transmembrane</keyword>
<evidence type="ECO:0000256" key="7">
    <source>
        <dbReference type="SAM" id="Phobius"/>
    </source>
</evidence>
<sequence>MNAIPLAQVKGKPLQALYFTQFLSAFADNALLFAILALLKDRAFPEYYIGVVQTCFLLAYVLLAPFVGAFADKHSKRTVLMTGNALKAAGVIGLLCGLNPAVSYSLAGIGAAVYSPAKYSILVYLTEGGEELLRANSRIEGYTIMAILAGSVGGGVMAAWSVTAAVAACLCFYAVSLLMTAFIPHTPGNRNIRYGKDAALFFKDTVALFKDAKSRFALAGTGSFWMASAVVRLAVVAWVPLHLGIQSVDLISLIVALTAIGIMIGAFLTPKIVPAGKYYNSYRFGLLMVAVLLLLPLVFHMAVTVVLILAVGACGGIYLIPLNSALQQNRIVGPGKTIAIQNLVENLLMLGGVSVYTKLSESGVATDTSIIGTAVVLLLFVGYLAVQKRKLAAG</sequence>
<keyword evidence="9" id="KW-1185">Reference proteome</keyword>
<feature type="transmembrane region" description="Helical" evidence="7">
    <location>
        <begin position="216"/>
        <end position="238"/>
    </location>
</feature>
<keyword evidence="2" id="KW-0813">Transport</keyword>
<dbReference type="Pfam" id="PF07690">
    <property type="entry name" value="MFS_1"/>
    <property type="match status" value="1"/>
</dbReference>
<organism evidence="8 9">
    <name type="scientific">Gordoniibacillus kamchatkensis</name>
    <dbReference type="NCBI Taxonomy" id="1590651"/>
    <lineage>
        <taxon>Bacteria</taxon>
        <taxon>Bacillati</taxon>
        <taxon>Bacillota</taxon>
        <taxon>Bacilli</taxon>
        <taxon>Bacillales</taxon>
        <taxon>Paenibacillaceae</taxon>
        <taxon>Gordoniibacillus</taxon>
    </lineage>
</organism>
<evidence type="ECO:0000256" key="5">
    <source>
        <dbReference type="ARBA" id="ARBA00022989"/>
    </source>
</evidence>
<dbReference type="Gene3D" id="1.20.1250.20">
    <property type="entry name" value="MFS general substrate transporter like domains"/>
    <property type="match status" value="1"/>
</dbReference>
<evidence type="ECO:0000313" key="8">
    <source>
        <dbReference type="EMBL" id="KIL38052.1"/>
    </source>
</evidence>
<keyword evidence="3" id="KW-1003">Cell membrane</keyword>
<proteinExistence type="predicted"/>
<feature type="transmembrane region" description="Helical" evidence="7">
    <location>
        <begin position="16"/>
        <end position="39"/>
    </location>
</feature>
<comment type="subcellular location">
    <subcellularLocation>
        <location evidence="1">Cell membrane</location>
        <topology evidence="1">Multi-pass membrane protein</topology>
    </subcellularLocation>
</comment>
<evidence type="ECO:0000313" key="9">
    <source>
        <dbReference type="Proteomes" id="UP000031967"/>
    </source>
</evidence>
<dbReference type="RefSeq" id="WP_041052008.1">
    <property type="nucleotide sequence ID" value="NZ_JXAK01000079.1"/>
</dbReference>
<feature type="transmembrane region" description="Helical" evidence="7">
    <location>
        <begin position="51"/>
        <end position="71"/>
    </location>
</feature>
<dbReference type="PANTHER" id="PTHR43266:SF2">
    <property type="entry name" value="MAJOR FACILITATOR SUPERFAMILY (MFS) PROFILE DOMAIN-CONTAINING PROTEIN"/>
    <property type="match status" value="1"/>
</dbReference>
<reference evidence="8 9" key="1">
    <citation type="submission" date="2014-12" db="EMBL/GenBank/DDBJ databases">
        <title>Draft genome sequence of Paenibacillus kamchatkensis strain B-2647.</title>
        <authorList>
            <person name="Karlyshev A.V."/>
            <person name="Kudryashova E.B."/>
        </authorList>
    </citation>
    <scope>NUCLEOTIDE SEQUENCE [LARGE SCALE GENOMIC DNA]</scope>
    <source>
        <strain evidence="8 9">VKM B-2647</strain>
    </source>
</reference>
<dbReference type="NCBIfam" id="NF008397">
    <property type="entry name" value="PRK11195.1"/>
    <property type="match status" value="1"/>
</dbReference>
<dbReference type="EMBL" id="JXAK01000079">
    <property type="protein sequence ID" value="KIL38052.1"/>
    <property type="molecule type" value="Genomic_DNA"/>
</dbReference>
<keyword evidence="5 7" id="KW-1133">Transmembrane helix</keyword>
<evidence type="ECO:0000256" key="2">
    <source>
        <dbReference type="ARBA" id="ARBA00022448"/>
    </source>
</evidence>
<dbReference type="PANTHER" id="PTHR43266">
    <property type="entry name" value="MACROLIDE-EFFLUX PROTEIN"/>
    <property type="match status" value="1"/>
</dbReference>
<keyword evidence="6 7" id="KW-0472">Membrane</keyword>
<dbReference type="Proteomes" id="UP000031967">
    <property type="component" value="Unassembled WGS sequence"/>
</dbReference>
<comment type="caution">
    <text evidence="8">The sequence shown here is derived from an EMBL/GenBank/DDBJ whole genome shotgun (WGS) entry which is preliminary data.</text>
</comment>
<evidence type="ECO:0008006" key="10">
    <source>
        <dbReference type="Google" id="ProtNLM"/>
    </source>
</evidence>
<gene>
    <name evidence="8" type="ORF">SD70_28865</name>
</gene>
<feature type="transmembrane region" description="Helical" evidence="7">
    <location>
        <begin position="368"/>
        <end position="386"/>
    </location>
</feature>
<dbReference type="SUPFAM" id="SSF103473">
    <property type="entry name" value="MFS general substrate transporter"/>
    <property type="match status" value="1"/>
</dbReference>
<dbReference type="InterPro" id="IPR011701">
    <property type="entry name" value="MFS"/>
</dbReference>
<evidence type="ECO:0000256" key="6">
    <source>
        <dbReference type="ARBA" id="ARBA00023136"/>
    </source>
</evidence>
<name>A0ABR5ACE2_9BACL</name>
<feature type="transmembrane region" description="Helical" evidence="7">
    <location>
        <begin position="250"/>
        <end position="269"/>
    </location>
</feature>
<feature type="transmembrane region" description="Helical" evidence="7">
    <location>
        <begin position="91"/>
        <end position="114"/>
    </location>
</feature>
<accession>A0ABR5ACE2</accession>
<dbReference type="InterPro" id="IPR036259">
    <property type="entry name" value="MFS_trans_sf"/>
</dbReference>
<evidence type="ECO:0000256" key="3">
    <source>
        <dbReference type="ARBA" id="ARBA00022475"/>
    </source>
</evidence>
<protein>
    <recommendedName>
        <fullName evidence="10">Lysophospholipid transporter LplT</fullName>
    </recommendedName>
</protein>
<feature type="transmembrane region" description="Helical" evidence="7">
    <location>
        <begin position="165"/>
        <end position="183"/>
    </location>
</feature>
<evidence type="ECO:0000256" key="4">
    <source>
        <dbReference type="ARBA" id="ARBA00022692"/>
    </source>
</evidence>